<dbReference type="Proteomes" id="UP000536092">
    <property type="component" value="Unassembled WGS sequence"/>
</dbReference>
<dbReference type="PANTHER" id="PTHR46919">
    <property type="entry name" value="ZINC FINGER, C3HC4 TYPE (RING FINGER) FAMILY PROTEIN"/>
    <property type="match status" value="1"/>
</dbReference>
<gene>
    <name evidence="2" type="primary">Sacs_1</name>
    <name evidence="2" type="ORF">CERBRA_R15398</name>
</gene>
<feature type="non-terminal residue" evidence="2">
    <location>
        <position position="141"/>
    </location>
</feature>
<evidence type="ECO:0000259" key="1">
    <source>
        <dbReference type="Pfam" id="PF05168"/>
    </source>
</evidence>
<proteinExistence type="predicted"/>
<dbReference type="AlphaFoldDB" id="A0A7L1WVW8"/>
<dbReference type="InterPro" id="IPR007842">
    <property type="entry name" value="HEPN_dom"/>
</dbReference>
<sequence length="141" mass="15658">MALTPSVPEALRWLRQAMSDLQAAHNDIRQCCPNWVLFKVHQALEKALLAAVLCRAEAFEGHGGLMGMAQRLEAQEPELRGLVLDVQWLCDCGVDGKATLYPNCHPFPMTPSEAFHSVDEEKVLKQAQKVLVTLKDHVGTK</sequence>
<comment type="caution">
    <text evidence="2">The sequence shown here is derived from an EMBL/GenBank/DDBJ whole genome shotgun (WGS) entry which is preliminary data.</text>
</comment>
<evidence type="ECO:0000313" key="2">
    <source>
        <dbReference type="EMBL" id="NXP01911.1"/>
    </source>
</evidence>
<keyword evidence="3" id="KW-1185">Reference proteome</keyword>
<dbReference type="SUPFAM" id="SSF81593">
    <property type="entry name" value="Nucleotidyltransferase substrate binding subunit/domain"/>
    <property type="match status" value="1"/>
</dbReference>
<dbReference type="OrthoDB" id="1262810at2759"/>
<accession>A0A7L1WVW8</accession>
<organism evidence="2 3">
    <name type="scientific">Certhia brachydactyla</name>
    <name type="common">short-toed tree-creeper</name>
    <dbReference type="NCBI Taxonomy" id="73330"/>
    <lineage>
        <taxon>Eukaryota</taxon>
        <taxon>Metazoa</taxon>
        <taxon>Chordata</taxon>
        <taxon>Craniata</taxon>
        <taxon>Vertebrata</taxon>
        <taxon>Euteleostomi</taxon>
        <taxon>Archelosauria</taxon>
        <taxon>Archosauria</taxon>
        <taxon>Dinosauria</taxon>
        <taxon>Saurischia</taxon>
        <taxon>Theropoda</taxon>
        <taxon>Coelurosauria</taxon>
        <taxon>Aves</taxon>
        <taxon>Neognathae</taxon>
        <taxon>Neoaves</taxon>
        <taxon>Telluraves</taxon>
        <taxon>Australaves</taxon>
        <taxon>Passeriformes</taxon>
        <taxon>Certhiidae</taxon>
        <taxon>Certhiinae</taxon>
        <taxon>Certhia</taxon>
    </lineage>
</organism>
<dbReference type="EMBL" id="VXBV01008202">
    <property type="protein sequence ID" value="NXP01911.1"/>
    <property type="molecule type" value="Genomic_DNA"/>
</dbReference>
<feature type="domain" description="HEPN" evidence="1">
    <location>
        <begin position="12"/>
        <end position="131"/>
    </location>
</feature>
<protein>
    <submittedName>
        <fullName evidence="2">SACS protein</fullName>
    </submittedName>
</protein>
<dbReference type="Gene3D" id="1.20.120.330">
    <property type="entry name" value="Nucleotidyltransferases domain 2"/>
    <property type="match status" value="1"/>
</dbReference>
<reference evidence="2 3" key="1">
    <citation type="submission" date="2019-09" db="EMBL/GenBank/DDBJ databases">
        <title>Bird 10,000 Genomes (B10K) Project - Family phase.</title>
        <authorList>
            <person name="Zhang G."/>
        </authorList>
    </citation>
    <scope>NUCLEOTIDE SEQUENCE [LARGE SCALE GENOMIC DNA]</scope>
    <source>
        <strain evidence="2">B10K-DU-002-20</strain>
        <tissue evidence="2">Muscle</tissue>
    </source>
</reference>
<dbReference type="PANTHER" id="PTHR46919:SF2">
    <property type="entry name" value="SACSIN"/>
    <property type="match status" value="1"/>
</dbReference>
<evidence type="ECO:0000313" key="3">
    <source>
        <dbReference type="Proteomes" id="UP000536092"/>
    </source>
</evidence>
<feature type="non-terminal residue" evidence="2">
    <location>
        <position position="1"/>
    </location>
</feature>
<dbReference type="Pfam" id="PF05168">
    <property type="entry name" value="HEPN"/>
    <property type="match status" value="1"/>
</dbReference>
<name>A0A7L1WVW8_9PASS</name>